<dbReference type="InterPro" id="IPR003439">
    <property type="entry name" value="ABC_transporter-like_ATP-bd"/>
</dbReference>
<dbReference type="InterPro" id="IPR003593">
    <property type="entry name" value="AAA+_ATPase"/>
</dbReference>
<evidence type="ECO:0000256" key="3">
    <source>
        <dbReference type="ARBA" id="ARBA00022840"/>
    </source>
</evidence>
<sequence length="205" mass="23348">MLELVKISKSFKNKQIISDFSLSVKRGEFISIVGESGKGKTTLLNIIGLLEDVDNGKVIIDGNDNITRKEKMLLQRYKIGYLFQNYALIENETVEKNLLIALAYRKNINKNEEIRKALDTVGLSGFEKRKVYELSGGEQQRIALARVILKKCDYILADEPTGNLDINNRNMIFNILEELNNQGKTIIFVTHDLELANKTKRTINL</sequence>
<dbReference type="GO" id="GO:0005524">
    <property type="term" value="F:ATP binding"/>
    <property type="evidence" value="ECO:0007669"/>
    <property type="project" value="UniProtKB-KW"/>
</dbReference>
<dbReference type="CDD" id="cd03255">
    <property type="entry name" value="ABC_MJ0796_LolCDE_FtsE"/>
    <property type="match status" value="1"/>
</dbReference>
<keyword evidence="1" id="KW-0813">Transport</keyword>
<dbReference type="Pfam" id="PF00005">
    <property type="entry name" value="ABC_tran"/>
    <property type="match status" value="1"/>
</dbReference>
<feature type="domain" description="ABC transporter" evidence="4">
    <location>
        <begin position="2"/>
        <end position="205"/>
    </location>
</feature>
<dbReference type="RefSeq" id="WP_025907755.1">
    <property type="nucleotide sequence ID" value="NZ_KQ758725.1"/>
</dbReference>
<keyword evidence="2" id="KW-0547">Nucleotide-binding</keyword>
<dbReference type="PROSITE" id="PS00211">
    <property type="entry name" value="ABC_TRANSPORTER_1"/>
    <property type="match status" value="1"/>
</dbReference>
<dbReference type="PANTHER" id="PTHR42781">
    <property type="entry name" value="SPERMIDINE/PUTRESCINE IMPORT ATP-BINDING PROTEIN POTA"/>
    <property type="match status" value="1"/>
</dbReference>
<comment type="caution">
    <text evidence="5">The sequence shown here is derived from an EMBL/GenBank/DDBJ whole genome shotgun (WGS) entry which is preliminary data.</text>
</comment>
<dbReference type="InterPro" id="IPR019895">
    <property type="entry name" value="L_ocin_972_ABC"/>
</dbReference>
<organism evidence="5 6">
    <name type="scientific">Priestia veravalensis</name>
    <dbReference type="NCBI Taxonomy" id="1414648"/>
    <lineage>
        <taxon>Bacteria</taxon>
        <taxon>Bacillati</taxon>
        <taxon>Bacillota</taxon>
        <taxon>Bacilli</taxon>
        <taxon>Bacillales</taxon>
        <taxon>Bacillaceae</taxon>
        <taxon>Priestia</taxon>
    </lineage>
</organism>
<dbReference type="InterPro" id="IPR017871">
    <property type="entry name" value="ABC_transporter-like_CS"/>
</dbReference>
<dbReference type="InterPro" id="IPR027417">
    <property type="entry name" value="P-loop_NTPase"/>
</dbReference>
<dbReference type="Proteomes" id="UP000053681">
    <property type="component" value="Unassembled WGS sequence"/>
</dbReference>
<evidence type="ECO:0000259" key="4">
    <source>
        <dbReference type="PROSITE" id="PS50893"/>
    </source>
</evidence>
<dbReference type="PANTHER" id="PTHR42781:SF4">
    <property type="entry name" value="SPERMIDINE_PUTRESCINE IMPORT ATP-BINDING PROTEIN POTA"/>
    <property type="match status" value="1"/>
</dbReference>
<name>A0A0V8JGN7_9BACI</name>
<reference evidence="5 6" key="1">
    <citation type="submission" date="2015-11" db="EMBL/GenBank/DDBJ databases">
        <title>Bacillus caseinolyticus sp nov.</title>
        <authorList>
            <person name="Dastager S.G."/>
            <person name="Mawlankar R."/>
        </authorList>
    </citation>
    <scope>NUCLEOTIDE SEQUENCE [LARGE SCALE GENOMIC DNA]</scope>
    <source>
        <strain evidence="5 6">SGD-V-76</strain>
    </source>
</reference>
<dbReference type="EMBL" id="LNQP01000111">
    <property type="protein sequence ID" value="KSU86140.1"/>
    <property type="molecule type" value="Genomic_DNA"/>
</dbReference>
<keyword evidence="3 5" id="KW-0067">ATP-binding</keyword>
<dbReference type="SMART" id="SM00382">
    <property type="entry name" value="AAA"/>
    <property type="match status" value="1"/>
</dbReference>
<evidence type="ECO:0000313" key="5">
    <source>
        <dbReference type="EMBL" id="KSU86140.1"/>
    </source>
</evidence>
<dbReference type="InterPro" id="IPR017911">
    <property type="entry name" value="MacB-like_ATP-bd"/>
</dbReference>
<dbReference type="Gene3D" id="3.40.50.300">
    <property type="entry name" value="P-loop containing nucleotide triphosphate hydrolases"/>
    <property type="match status" value="1"/>
</dbReference>
<dbReference type="PROSITE" id="PS50893">
    <property type="entry name" value="ABC_TRANSPORTER_2"/>
    <property type="match status" value="1"/>
</dbReference>
<dbReference type="GO" id="GO:0016887">
    <property type="term" value="F:ATP hydrolysis activity"/>
    <property type="evidence" value="ECO:0007669"/>
    <property type="project" value="InterPro"/>
</dbReference>
<dbReference type="NCBIfam" id="TIGR03608">
    <property type="entry name" value="L_ocin_972_ABC"/>
    <property type="match status" value="1"/>
</dbReference>
<dbReference type="InterPro" id="IPR050093">
    <property type="entry name" value="ABC_SmlMolc_Importer"/>
</dbReference>
<gene>
    <name evidence="5" type="ORF">AS180_20250</name>
</gene>
<dbReference type="SUPFAM" id="SSF52540">
    <property type="entry name" value="P-loop containing nucleoside triphosphate hydrolases"/>
    <property type="match status" value="1"/>
</dbReference>
<evidence type="ECO:0000313" key="6">
    <source>
        <dbReference type="Proteomes" id="UP000053681"/>
    </source>
</evidence>
<evidence type="ECO:0000256" key="1">
    <source>
        <dbReference type="ARBA" id="ARBA00022448"/>
    </source>
</evidence>
<proteinExistence type="predicted"/>
<accession>A0A0V8JGN7</accession>
<protein>
    <submittedName>
        <fullName evidence="5">Bacteriocin ABC transporter ATP-binding protein</fullName>
    </submittedName>
</protein>
<dbReference type="AlphaFoldDB" id="A0A0V8JGN7"/>
<keyword evidence="6" id="KW-1185">Reference proteome</keyword>
<evidence type="ECO:0000256" key="2">
    <source>
        <dbReference type="ARBA" id="ARBA00022741"/>
    </source>
</evidence>